<keyword evidence="1" id="KW-0378">Hydrolase</keyword>
<keyword evidence="1" id="KW-0121">Carboxypeptidase</keyword>
<keyword evidence="1" id="KW-0645">Protease</keyword>
<evidence type="ECO:0000313" key="1">
    <source>
        <dbReference type="EMBL" id="MBR0577307.1"/>
    </source>
</evidence>
<dbReference type="AlphaFoldDB" id="A0A941CSA5"/>
<dbReference type="GO" id="GO:0004180">
    <property type="term" value="F:carboxypeptidase activity"/>
    <property type="evidence" value="ECO:0007669"/>
    <property type="project" value="UniProtKB-KW"/>
</dbReference>
<dbReference type="RefSeq" id="WP_211802706.1">
    <property type="nucleotide sequence ID" value="NZ_JAGSCS010000026.1"/>
</dbReference>
<comment type="caution">
    <text evidence="1">The sequence shown here is derived from an EMBL/GenBank/DDBJ whole genome shotgun (WGS) entry which is preliminary data.</text>
</comment>
<sequence length="193" mass="21440">MGKFYGKVTDRKGQPLEGVEILFIDLGQEVLASAYSSPEGDFYIQWDHPAQGMLSATAGKGEQPLGAWFMNLSSHRSSQVNLTLGNVEFLKFQRIRREATGEEVLRFQLVQLEKVLGGAPELSPPLTKENLRILRGGAAVEGFTMERVLRKLPFMGSQVEEITLRFPLGNRGEDSLLELVYSTPSAFGMLKSF</sequence>
<proteinExistence type="predicted"/>
<dbReference type="Proteomes" id="UP000675379">
    <property type="component" value="Unassembled WGS sequence"/>
</dbReference>
<gene>
    <name evidence="1" type="ORF">KCG48_13395</name>
</gene>
<accession>A0A941CSA5</accession>
<evidence type="ECO:0000313" key="2">
    <source>
        <dbReference type="Proteomes" id="UP000675379"/>
    </source>
</evidence>
<organism evidence="1 2">
    <name type="scientific">Proteiniclasticum sediminis</name>
    <dbReference type="NCBI Taxonomy" id="2804028"/>
    <lineage>
        <taxon>Bacteria</taxon>
        <taxon>Bacillati</taxon>
        <taxon>Bacillota</taxon>
        <taxon>Clostridia</taxon>
        <taxon>Eubacteriales</taxon>
        <taxon>Clostridiaceae</taxon>
        <taxon>Proteiniclasticum</taxon>
    </lineage>
</organism>
<reference evidence="1" key="1">
    <citation type="submission" date="2021-04" db="EMBL/GenBank/DDBJ databases">
        <title>Proteiniclasticum sedimins sp. nov., an obligate anaerobic bacterium isolated from anaerobic sludge.</title>
        <authorList>
            <person name="Liu J."/>
        </authorList>
    </citation>
    <scope>NUCLEOTIDE SEQUENCE</scope>
    <source>
        <strain evidence="1">BAD-10</strain>
    </source>
</reference>
<dbReference type="EMBL" id="JAGSCS010000026">
    <property type="protein sequence ID" value="MBR0577307.1"/>
    <property type="molecule type" value="Genomic_DNA"/>
</dbReference>
<protein>
    <submittedName>
        <fullName evidence="1">Carboxypeptidase regulatory-like domain-containing protein</fullName>
    </submittedName>
</protein>
<name>A0A941CSA5_9CLOT</name>
<keyword evidence="2" id="KW-1185">Reference proteome</keyword>